<dbReference type="Gene3D" id="3.30.70.640">
    <property type="entry name" value="Molybdopterin cofactor biosynthesis C (MoaC) domain"/>
    <property type="match status" value="1"/>
</dbReference>
<evidence type="ECO:0000256" key="3">
    <source>
        <dbReference type="ARBA" id="ARBA00012575"/>
    </source>
</evidence>
<keyword evidence="5" id="KW-0456">Lyase</keyword>
<dbReference type="STRING" id="638303.Thal_0066"/>
<dbReference type="SUPFAM" id="SSF55040">
    <property type="entry name" value="Molybdenum cofactor biosynthesis protein C, MoaC"/>
    <property type="match status" value="1"/>
</dbReference>
<evidence type="ECO:0000256" key="1">
    <source>
        <dbReference type="ARBA" id="ARBA00001637"/>
    </source>
</evidence>
<name>D3SNG7_THEAH</name>
<protein>
    <recommendedName>
        <fullName evidence="3">cyclic pyranopterin monophosphate synthase</fullName>
        <ecNumber evidence="3">4.6.1.17</ecNumber>
    </recommendedName>
</protein>
<dbReference type="InterPro" id="IPR023045">
    <property type="entry name" value="MoaC"/>
</dbReference>
<feature type="domain" description="Molybdopterin cofactor biosynthesis C (MoaC)" evidence="7">
    <location>
        <begin position="4"/>
        <end position="136"/>
    </location>
</feature>
<dbReference type="GO" id="GO:0006777">
    <property type="term" value="P:Mo-molybdopterin cofactor biosynthetic process"/>
    <property type="evidence" value="ECO:0007669"/>
    <property type="project" value="UniProtKB-KW"/>
</dbReference>
<dbReference type="HOGENOM" id="CLU_063423_1_1_0"/>
<dbReference type="Proteomes" id="UP000002043">
    <property type="component" value="Chromosome"/>
</dbReference>
<reference evidence="9" key="1">
    <citation type="journal article" date="2010" name="Stand. Genomic Sci.">
        <title>Complete genome sequence of Thermocrinis albus type strain (HI 11/12T).</title>
        <authorList>
            <person name="Wirth R."/>
            <person name="Sikorski J."/>
            <person name="Brambilla E."/>
            <person name="Misra M."/>
            <person name="Lapidus A."/>
            <person name="Copeland A."/>
            <person name="Nolan M."/>
            <person name="Lucas S."/>
            <person name="Chen F."/>
            <person name="Tice H."/>
            <person name="Cheng J.F."/>
            <person name="Han C."/>
            <person name="Detter J.C."/>
            <person name="Tapia R."/>
            <person name="Bruce D."/>
            <person name="Goodwin L."/>
            <person name="Pitluck S."/>
            <person name="Pati A."/>
            <person name="Anderson I."/>
            <person name="Ivanova N."/>
            <person name="Mavromatis K."/>
            <person name="Mikhailova N."/>
            <person name="Chen A."/>
            <person name="Palaniappan K."/>
            <person name="Bilek Y."/>
            <person name="Hader T."/>
            <person name="Land M."/>
            <person name="Hauser L."/>
            <person name="Chang Y.J."/>
            <person name="Jeffries C.D."/>
            <person name="Tindall B.J."/>
            <person name="Rohde M."/>
            <person name="Goker M."/>
            <person name="Bristow J."/>
            <person name="Eisen J.A."/>
            <person name="Markowitz V."/>
            <person name="Hugenholtz P."/>
            <person name="Kyrpides N.C."/>
            <person name="Klenk H.P."/>
        </authorList>
    </citation>
    <scope>NUCLEOTIDE SEQUENCE [LARGE SCALE GENOMIC DNA]</scope>
    <source>
        <strain evidence="9">DSM 14484 / JCM 11386 / HI 11/12</strain>
    </source>
</reference>
<evidence type="ECO:0000259" key="7">
    <source>
        <dbReference type="Pfam" id="PF01967"/>
    </source>
</evidence>
<evidence type="ECO:0000256" key="5">
    <source>
        <dbReference type="ARBA" id="ARBA00023239"/>
    </source>
</evidence>
<sequence>MRTVDVSVKPQTLRQATACGRIKLKEETIKAIREGRVPKGDVLAACQLAGVMAVKRTSDLLPFCHPLMVDHVEVSAELKESFLEVRATVRGVGRTGYEMEALTAVCVALLTVYDMCKGIDDSMVIEEVKLTEKTGGRSQWGTTLKGKRVFVDTETSLRKLIEDHLLRLKAHILADSQEKADILITTREIKLDEEFFGLEQVVNATLFSFHPTRLRHGVRLGRWRGLFCVVLEKDELIVDLFFTSFGELMAGWLS</sequence>
<dbReference type="InterPro" id="IPR047594">
    <property type="entry name" value="MoaC_bact/euk"/>
</dbReference>
<evidence type="ECO:0000313" key="9">
    <source>
        <dbReference type="Proteomes" id="UP000002043"/>
    </source>
</evidence>
<dbReference type="CDD" id="cd01420">
    <property type="entry name" value="MoaC_PE"/>
    <property type="match status" value="1"/>
</dbReference>
<proteinExistence type="predicted"/>
<dbReference type="eggNOG" id="COG0315">
    <property type="taxonomic scope" value="Bacteria"/>
</dbReference>
<dbReference type="RefSeq" id="WP_012991111.1">
    <property type="nucleotide sequence ID" value="NC_013894.1"/>
</dbReference>
<accession>D3SNG7</accession>
<organism evidence="8 9">
    <name type="scientific">Thermocrinis albus (strain DSM 14484 / JCM 11386 / HI 11/12)</name>
    <dbReference type="NCBI Taxonomy" id="638303"/>
    <lineage>
        <taxon>Bacteria</taxon>
        <taxon>Pseudomonadati</taxon>
        <taxon>Aquificota</taxon>
        <taxon>Aquificia</taxon>
        <taxon>Aquificales</taxon>
        <taxon>Aquificaceae</taxon>
        <taxon>Thermocrinis</taxon>
    </lineage>
</organism>
<dbReference type="EMBL" id="CP001931">
    <property type="protein sequence ID" value="ADC88704.1"/>
    <property type="molecule type" value="Genomic_DNA"/>
</dbReference>
<evidence type="ECO:0000256" key="6">
    <source>
        <dbReference type="ARBA" id="ARBA00055087"/>
    </source>
</evidence>
<gene>
    <name evidence="8" type="ordered locus">Thal_0066</name>
</gene>
<dbReference type="NCBIfam" id="TIGR00581">
    <property type="entry name" value="moaC"/>
    <property type="match status" value="1"/>
</dbReference>
<dbReference type="EC" id="4.6.1.17" evidence="3"/>
<keyword evidence="4" id="KW-0501">Molybdenum cofactor biosynthesis</keyword>
<dbReference type="InterPro" id="IPR002820">
    <property type="entry name" value="Mopterin_CF_biosynth-C_dom"/>
</dbReference>
<comment type="catalytic activity">
    <reaction evidence="1">
        <text>(8S)-3',8-cyclo-7,8-dihydroguanosine 5'-triphosphate = cyclic pyranopterin phosphate + diphosphate</text>
        <dbReference type="Rhea" id="RHEA:49580"/>
        <dbReference type="ChEBI" id="CHEBI:33019"/>
        <dbReference type="ChEBI" id="CHEBI:59648"/>
        <dbReference type="ChEBI" id="CHEBI:131766"/>
        <dbReference type="EC" id="4.6.1.17"/>
    </reaction>
</comment>
<comment type="pathway">
    <text evidence="2">Cofactor biosynthesis; molybdopterin biosynthesis.</text>
</comment>
<dbReference type="KEGG" id="tal:Thal_0066"/>
<dbReference type="AlphaFoldDB" id="D3SNG7"/>
<dbReference type="UniPathway" id="UPA00344"/>
<keyword evidence="9" id="KW-1185">Reference proteome</keyword>
<evidence type="ECO:0000256" key="4">
    <source>
        <dbReference type="ARBA" id="ARBA00023150"/>
    </source>
</evidence>
<dbReference type="Pfam" id="PF01967">
    <property type="entry name" value="MoaC"/>
    <property type="match status" value="1"/>
</dbReference>
<dbReference type="InterPro" id="IPR036522">
    <property type="entry name" value="MoaC_sf"/>
</dbReference>
<evidence type="ECO:0000256" key="2">
    <source>
        <dbReference type="ARBA" id="ARBA00005046"/>
    </source>
</evidence>
<dbReference type="GO" id="GO:0061799">
    <property type="term" value="F:cyclic pyranopterin monophosphate synthase activity"/>
    <property type="evidence" value="ECO:0007669"/>
    <property type="project" value="UniProtKB-EC"/>
</dbReference>
<comment type="function">
    <text evidence="6">Catalyzes the conversion of (8S)-3',8-cyclo-7,8-dihydroguanosine 5'-triphosphate to cyclic pyranopterin monophosphate (cPMP).</text>
</comment>
<dbReference type="NCBIfam" id="NF006870">
    <property type="entry name" value="PRK09364.1"/>
    <property type="match status" value="1"/>
</dbReference>
<evidence type="ECO:0000313" key="8">
    <source>
        <dbReference type="EMBL" id="ADC88704.1"/>
    </source>
</evidence>
<dbReference type="OrthoDB" id="9794429at2"/>